<dbReference type="PROSITE" id="PS50977">
    <property type="entry name" value="HTH_TETR_2"/>
    <property type="match status" value="1"/>
</dbReference>
<evidence type="ECO:0000256" key="1">
    <source>
        <dbReference type="ARBA" id="ARBA00023125"/>
    </source>
</evidence>
<dbReference type="SUPFAM" id="SSF46689">
    <property type="entry name" value="Homeodomain-like"/>
    <property type="match status" value="1"/>
</dbReference>
<dbReference type="InterPro" id="IPR036271">
    <property type="entry name" value="Tet_transcr_reg_TetR-rel_C_sf"/>
</dbReference>
<dbReference type="RefSeq" id="WP_055731345.1">
    <property type="nucleotide sequence ID" value="NZ_BMDY01000019.1"/>
</dbReference>
<evidence type="ECO:0000313" key="4">
    <source>
        <dbReference type="EMBL" id="GGB14350.1"/>
    </source>
</evidence>
<dbReference type="InterPro" id="IPR001647">
    <property type="entry name" value="HTH_TetR"/>
</dbReference>
<name>A0ABQ1I4V3_9ALTE</name>
<dbReference type="Pfam" id="PF08362">
    <property type="entry name" value="TetR_C_3"/>
    <property type="match status" value="1"/>
</dbReference>
<dbReference type="EMBL" id="BMDY01000019">
    <property type="protein sequence ID" value="GGB14350.1"/>
    <property type="molecule type" value="Genomic_DNA"/>
</dbReference>
<keyword evidence="5" id="KW-1185">Reference proteome</keyword>
<dbReference type="InterPro" id="IPR013573">
    <property type="entry name" value="Tscrpt_reg_YcdC_C"/>
</dbReference>
<accession>A0ABQ1I4V3</accession>
<evidence type="ECO:0000259" key="3">
    <source>
        <dbReference type="PROSITE" id="PS50977"/>
    </source>
</evidence>
<dbReference type="Gene3D" id="1.10.357.10">
    <property type="entry name" value="Tetracycline Repressor, domain 2"/>
    <property type="match status" value="1"/>
</dbReference>
<feature type="domain" description="HTH tetR-type" evidence="3">
    <location>
        <begin position="14"/>
        <end position="74"/>
    </location>
</feature>
<proteinExistence type="predicted"/>
<protein>
    <submittedName>
        <fullName evidence="4">TetR family transcriptional regulator</fullName>
    </submittedName>
</protein>
<dbReference type="InterPro" id="IPR009057">
    <property type="entry name" value="Homeodomain-like_sf"/>
</dbReference>
<reference evidence="5" key="1">
    <citation type="journal article" date="2019" name="Int. J. Syst. Evol. Microbiol.">
        <title>The Global Catalogue of Microorganisms (GCM) 10K type strain sequencing project: providing services to taxonomists for standard genome sequencing and annotation.</title>
        <authorList>
            <consortium name="The Broad Institute Genomics Platform"/>
            <consortium name="The Broad Institute Genome Sequencing Center for Infectious Disease"/>
            <person name="Wu L."/>
            <person name="Ma J."/>
        </authorList>
    </citation>
    <scope>NUCLEOTIDE SEQUENCE [LARGE SCALE GENOMIC DNA]</scope>
    <source>
        <strain evidence="5">CGMCC 1.10131</strain>
    </source>
</reference>
<sequence length="211" mass="23857">MNKAVATQSGAIRKRNEKLILKAATNEFVKHGYQGTSLQAIADRAELPKANILYYFKSKQGLYRALLEDILALWNDSFANTTPESDPAITISSYIRSKMRYSRSHKKSSRIFAMEIIQGAPNLKEKLKFPLVDWTQNKCSLIQAWIDQGKIAPVEPLSLLFLIWGTTQFYADFDTEIRMIHGRSLSAEEFAKAEQDVINIVLRGLGLSLNT</sequence>
<dbReference type="InterPro" id="IPR050109">
    <property type="entry name" value="HTH-type_TetR-like_transc_reg"/>
</dbReference>
<dbReference type="PANTHER" id="PTHR30328">
    <property type="entry name" value="TRANSCRIPTIONAL REPRESSOR"/>
    <property type="match status" value="1"/>
</dbReference>
<organism evidence="4 5">
    <name type="scientific">Agarivorans gilvus</name>
    <dbReference type="NCBI Taxonomy" id="680279"/>
    <lineage>
        <taxon>Bacteria</taxon>
        <taxon>Pseudomonadati</taxon>
        <taxon>Pseudomonadota</taxon>
        <taxon>Gammaproteobacteria</taxon>
        <taxon>Alteromonadales</taxon>
        <taxon>Alteromonadaceae</taxon>
        <taxon>Agarivorans</taxon>
    </lineage>
</organism>
<dbReference type="Pfam" id="PF00440">
    <property type="entry name" value="TetR_N"/>
    <property type="match status" value="1"/>
</dbReference>
<evidence type="ECO:0000256" key="2">
    <source>
        <dbReference type="PROSITE-ProRule" id="PRU00335"/>
    </source>
</evidence>
<comment type="caution">
    <text evidence="4">The sequence shown here is derived from an EMBL/GenBank/DDBJ whole genome shotgun (WGS) entry which is preliminary data.</text>
</comment>
<feature type="DNA-binding region" description="H-T-H motif" evidence="2">
    <location>
        <begin position="37"/>
        <end position="56"/>
    </location>
</feature>
<dbReference type="SUPFAM" id="SSF48498">
    <property type="entry name" value="Tetracyclin repressor-like, C-terminal domain"/>
    <property type="match status" value="1"/>
</dbReference>
<dbReference type="PANTHER" id="PTHR30328:SF54">
    <property type="entry name" value="HTH-TYPE TRANSCRIPTIONAL REPRESSOR SCO4008"/>
    <property type="match status" value="1"/>
</dbReference>
<keyword evidence="1 2" id="KW-0238">DNA-binding</keyword>
<dbReference type="Proteomes" id="UP000651977">
    <property type="component" value="Unassembled WGS sequence"/>
</dbReference>
<dbReference type="Gene3D" id="1.10.10.60">
    <property type="entry name" value="Homeodomain-like"/>
    <property type="match status" value="1"/>
</dbReference>
<gene>
    <name evidence="4" type="ORF">GCM10007414_29740</name>
</gene>
<evidence type="ECO:0000313" key="5">
    <source>
        <dbReference type="Proteomes" id="UP000651977"/>
    </source>
</evidence>
<dbReference type="PRINTS" id="PR00455">
    <property type="entry name" value="HTHTETR"/>
</dbReference>